<dbReference type="InterPro" id="IPR053733">
    <property type="entry name" value="Heme_Transport_Util_sf"/>
</dbReference>
<evidence type="ECO:0000313" key="2">
    <source>
        <dbReference type="EMBL" id="MBS3848814.1"/>
    </source>
</evidence>
<evidence type="ECO:0000259" key="1">
    <source>
        <dbReference type="Pfam" id="PF05171"/>
    </source>
</evidence>
<dbReference type="CDD" id="cd16830">
    <property type="entry name" value="HemS-like_N"/>
    <property type="match status" value="1"/>
</dbReference>
<feature type="domain" description="Haemin-degrading HemS/ChuX" evidence="1">
    <location>
        <begin position="214"/>
        <end position="345"/>
    </location>
</feature>
<dbReference type="Pfam" id="PF05171">
    <property type="entry name" value="HemS"/>
    <property type="match status" value="2"/>
</dbReference>
<dbReference type="GO" id="GO:0006826">
    <property type="term" value="P:iron ion transport"/>
    <property type="evidence" value="ECO:0007669"/>
    <property type="project" value="InterPro"/>
</dbReference>
<dbReference type="Gene3D" id="3.40.1570.10">
    <property type="entry name" value="HemS/ChuS/ChuX like domains"/>
    <property type="match status" value="2"/>
</dbReference>
<accession>A0A942IDN3</accession>
<dbReference type="SUPFAM" id="SSF144064">
    <property type="entry name" value="Heme iron utilization protein-like"/>
    <property type="match status" value="1"/>
</dbReference>
<gene>
    <name evidence="2" type="ORF">KD146_08940</name>
</gene>
<protein>
    <submittedName>
        <fullName evidence="2">Hemin-degrading factor</fullName>
    </submittedName>
</protein>
<comment type="caution">
    <text evidence="2">The sequence shown here is derived from an EMBL/GenBank/DDBJ whole genome shotgun (WGS) entry which is preliminary data.</text>
</comment>
<organism evidence="2 3">
    <name type="scientific">Devosia litorisediminis</name>
    <dbReference type="NCBI Taxonomy" id="2829817"/>
    <lineage>
        <taxon>Bacteria</taxon>
        <taxon>Pseudomonadati</taxon>
        <taxon>Pseudomonadota</taxon>
        <taxon>Alphaproteobacteria</taxon>
        <taxon>Hyphomicrobiales</taxon>
        <taxon>Devosiaceae</taxon>
        <taxon>Devosia</taxon>
    </lineage>
</organism>
<proteinExistence type="predicted"/>
<reference evidence="2" key="1">
    <citation type="submission" date="2021-04" db="EMBL/GenBank/DDBJ databases">
        <title>Devosia litorisediminis sp. nov., isolated from a sand dune.</title>
        <authorList>
            <person name="Park S."/>
            <person name="Yoon J.-H."/>
        </authorList>
    </citation>
    <scope>NUCLEOTIDE SEQUENCE</scope>
    <source>
        <strain evidence="2">BSSL-BM10</strain>
    </source>
</reference>
<dbReference type="Proteomes" id="UP000678281">
    <property type="component" value="Unassembled WGS sequence"/>
</dbReference>
<dbReference type="EMBL" id="JAGXTP010000001">
    <property type="protein sequence ID" value="MBS3848814.1"/>
    <property type="molecule type" value="Genomic_DNA"/>
</dbReference>
<dbReference type="InterPro" id="IPR007845">
    <property type="entry name" value="HemS/ChuX_dom"/>
</dbReference>
<sequence length="354" mass="39134">MTMTQLPAVKSPAQIRELRARHPEMRERDFARIHAISEAELVAAQVGTTAIRLRPDVDTLLNGLQACGEVMALTRNESAVHEKIGPVEKVVIGARASMVLGEQIDLRVFPSRWAFGFAVEKAGEAGAVRRSLQFFDPQGMAIHKVHARPDTNTDAWNELIDKLRHAEQDDAISLAAPQTPEPKGEPGSLAELRERWSAMTDTHQFFGLLQALNLPRLDALEMVGDDYAFQLDHASVASMFDASVAAELPIMAFVGNPGCIQIHSGPVKTIKTMGPWLNVMDDTFHLHLRLDQIASVWAVRKPTSDGHVSSVEVYDADRELIIQFFGKRQEGHDERAGWRAIVEALPLFDQSNAA</sequence>
<dbReference type="RefSeq" id="WP_212658331.1">
    <property type="nucleotide sequence ID" value="NZ_JAGXTP010000001.1"/>
</dbReference>
<name>A0A942IDN3_9HYPH</name>
<dbReference type="AlphaFoldDB" id="A0A942IDN3"/>
<dbReference type="CDD" id="cd16831">
    <property type="entry name" value="HemS-like_C"/>
    <property type="match status" value="1"/>
</dbReference>
<evidence type="ECO:0000313" key="3">
    <source>
        <dbReference type="Proteomes" id="UP000678281"/>
    </source>
</evidence>
<keyword evidence="3" id="KW-1185">Reference proteome</keyword>
<feature type="domain" description="Haemin-degrading HemS/ChuX" evidence="1">
    <location>
        <begin position="36"/>
        <end position="163"/>
    </location>
</feature>